<dbReference type="PANTHER" id="PTHR31123:SF4">
    <property type="entry name" value="PROTEIN ALCS"/>
    <property type="match status" value="1"/>
</dbReference>
<dbReference type="Pfam" id="PF01184">
    <property type="entry name" value="Gpr1_Fun34_YaaH"/>
    <property type="match status" value="1"/>
</dbReference>
<evidence type="ECO:0000313" key="8">
    <source>
        <dbReference type="Proteomes" id="UP001215280"/>
    </source>
</evidence>
<evidence type="ECO:0000256" key="4">
    <source>
        <dbReference type="ARBA" id="ARBA00022989"/>
    </source>
</evidence>
<name>A0AAD7MZB9_9AGAR</name>
<protein>
    <submittedName>
        <fullName evidence="7">GPR1/FUN34/yaaH family-domain-containing protein</fullName>
    </submittedName>
</protein>
<gene>
    <name evidence="7" type="ORF">DFH07DRAFT_842114</name>
</gene>
<dbReference type="Proteomes" id="UP001215280">
    <property type="component" value="Unassembled WGS sequence"/>
</dbReference>
<comment type="similarity">
    <text evidence="2">Belongs to the acetate uptake transporter (AceTr) (TC 2.A.96) family.</text>
</comment>
<dbReference type="InterPro" id="IPR051633">
    <property type="entry name" value="AceTr"/>
</dbReference>
<sequence>MSQMPRLDTHSFHPDNEKGTVHMEEGAAHQPYMQSPIQLTPAQYERLFFQPGGGPRAGDLSTPKQLGNPTAFAIISYLLALTPTVCILMTWDGTAPTSLTGLIGDFYFIGGLGMTIGGVFEWVLGNTFPFVVFSTFGGFWFSLGVLFDPSKEIASAFTDGTNSPAFNHGVQFYFTFWAVLCILYLIASLRTNVVFVFVFATLVLTFSFLAAAYRQAGLGNTAMSLTFLKTAGACGFANIVGGWYLAVVLIFAAVEMPFSLPVGDLSGFLKRKKTD</sequence>
<comment type="caution">
    <text evidence="7">The sequence shown here is derived from an EMBL/GenBank/DDBJ whole genome shotgun (WGS) entry which is preliminary data.</text>
</comment>
<accession>A0AAD7MZB9</accession>
<evidence type="ECO:0000256" key="6">
    <source>
        <dbReference type="SAM" id="Phobius"/>
    </source>
</evidence>
<evidence type="ECO:0000313" key="7">
    <source>
        <dbReference type="EMBL" id="KAJ7737409.1"/>
    </source>
</evidence>
<comment type="subcellular location">
    <subcellularLocation>
        <location evidence="1">Membrane</location>
        <topology evidence="1">Multi-pass membrane protein</topology>
    </subcellularLocation>
</comment>
<keyword evidence="5 6" id="KW-0472">Membrane</keyword>
<evidence type="ECO:0000256" key="2">
    <source>
        <dbReference type="ARBA" id="ARBA00005587"/>
    </source>
</evidence>
<proteinExistence type="inferred from homology"/>
<keyword evidence="4 6" id="KW-1133">Transmembrane helix</keyword>
<dbReference type="EMBL" id="JARJLG010000143">
    <property type="protein sequence ID" value="KAJ7737409.1"/>
    <property type="molecule type" value="Genomic_DNA"/>
</dbReference>
<reference evidence="7" key="1">
    <citation type="submission" date="2023-03" db="EMBL/GenBank/DDBJ databases">
        <title>Massive genome expansion in bonnet fungi (Mycena s.s.) driven by repeated elements and novel gene families across ecological guilds.</title>
        <authorList>
            <consortium name="Lawrence Berkeley National Laboratory"/>
            <person name="Harder C.B."/>
            <person name="Miyauchi S."/>
            <person name="Viragh M."/>
            <person name="Kuo A."/>
            <person name="Thoen E."/>
            <person name="Andreopoulos B."/>
            <person name="Lu D."/>
            <person name="Skrede I."/>
            <person name="Drula E."/>
            <person name="Henrissat B."/>
            <person name="Morin E."/>
            <person name="Kohler A."/>
            <person name="Barry K."/>
            <person name="LaButti K."/>
            <person name="Morin E."/>
            <person name="Salamov A."/>
            <person name="Lipzen A."/>
            <person name="Mereny Z."/>
            <person name="Hegedus B."/>
            <person name="Baldrian P."/>
            <person name="Stursova M."/>
            <person name="Weitz H."/>
            <person name="Taylor A."/>
            <person name="Grigoriev I.V."/>
            <person name="Nagy L.G."/>
            <person name="Martin F."/>
            <person name="Kauserud H."/>
        </authorList>
    </citation>
    <scope>NUCLEOTIDE SEQUENCE</scope>
    <source>
        <strain evidence="7">CBHHK188m</strain>
    </source>
</reference>
<evidence type="ECO:0000256" key="5">
    <source>
        <dbReference type="ARBA" id="ARBA00023136"/>
    </source>
</evidence>
<evidence type="ECO:0000256" key="3">
    <source>
        <dbReference type="ARBA" id="ARBA00022692"/>
    </source>
</evidence>
<dbReference type="AlphaFoldDB" id="A0AAD7MZB9"/>
<feature type="transmembrane region" description="Helical" evidence="6">
    <location>
        <begin position="193"/>
        <end position="213"/>
    </location>
</feature>
<dbReference type="GO" id="GO:0005886">
    <property type="term" value="C:plasma membrane"/>
    <property type="evidence" value="ECO:0007669"/>
    <property type="project" value="TreeGrafter"/>
</dbReference>
<organism evidence="7 8">
    <name type="scientific">Mycena maculata</name>
    <dbReference type="NCBI Taxonomy" id="230809"/>
    <lineage>
        <taxon>Eukaryota</taxon>
        <taxon>Fungi</taxon>
        <taxon>Dikarya</taxon>
        <taxon>Basidiomycota</taxon>
        <taxon>Agaricomycotina</taxon>
        <taxon>Agaricomycetes</taxon>
        <taxon>Agaricomycetidae</taxon>
        <taxon>Agaricales</taxon>
        <taxon>Marasmiineae</taxon>
        <taxon>Mycenaceae</taxon>
        <taxon>Mycena</taxon>
    </lineage>
</organism>
<dbReference type="GO" id="GO:0015123">
    <property type="term" value="F:acetate transmembrane transporter activity"/>
    <property type="evidence" value="ECO:0007669"/>
    <property type="project" value="TreeGrafter"/>
</dbReference>
<feature type="transmembrane region" description="Helical" evidence="6">
    <location>
        <begin position="70"/>
        <end position="91"/>
    </location>
</feature>
<dbReference type="PANTHER" id="PTHR31123">
    <property type="entry name" value="ACCUMULATION OF DYADS PROTEIN 2-RELATED"/>
    <property type="match status" value="1"/>
</dbReference>
<evidence type="ECO:0000256" key="1">
    <source>
        <dbReference type="ARBA" id="ARBA00004141"/>
    </source>
</evidence>
<feature type="transmembrane region" description="Helical" evidence="6">
    <location>
        <begin position="170"/>
        <end position="187"/>
    </location>
</feature>
<feature type="transmembrane region" description="Helical" evidence="6">
    <location>
        <begin position="130"/>
        <end position="149"/>
    </location>
</feature>
<feature type="transmembrane region" description="Helical" evidence="6">
    <location>
        <begin position="103"/>
        <end position="124"/>
    </location>
</feature>
<keyword evidence="3 6" id="KW-0812">Transmembrane</keyword>
<dbReference type="InterPro" id="IPR000791">
    <property type="entry name" value="Gpr1/Fun34/SatP-like"/>
</dbReference>
<feature type="transmembrane region" description="Helical" evidence="6">
    <location>
        <begin position="233"/>
        <end position="254"/>
    </location>
</feature>
<keyword evidence="8" id="KW-1185">Reference proteome</keyword>